<organism evidence="1 2">
    <name type="scientific">Ectopseudomonas hydrolytica</name>
    <dbReference type="NCBI Taxonomy" id="2493633"/>
    <lineage>
        <taxon>Bacteria</taxon>
        <taxon>Pseudomonadati</taxon>
        <taxon>Pseudomonadota</taxon>
        <taxon>Gammaproteobacteria</taxon>
        <taxon>Pseudomonadales</taxon>
        <taxon>Pseudomonadaceae</taxon>
        <taxon>Ectopseudomonas</taxon>
    </lineage>
</organism>
<protein>
    <submittedName>
        <fullName evidence="1">Uncharacterized protein</fullName>
    </submittedName>
</protein>
<accession>A0ABY5AE38</accession>
<dbReference type="Proteomes" id="UP001054897">
    <property type="component" value="Chromosome"/>
</dbReference>
<evidence type="ECO:0000313" key="1">
    <source>
        <dbReference type="EMBL" id="USR41188.1"/>
    </source>
</evidence>
<dbReference type="GeneID" id="300080721"/>
<reference evidence="1" key="1">
    <citation type="submission" date="2022-06" db="EMBL/GenBank/DDBJ databases">
        <title>Complete genome of Pseudomonas hydrolytica DSWY01T.</title>
        <authorList>
            <person name="Jung J."/>
            <person name="Jeon C.O."/>
        </authorList>
    </citation>
    <scope>NUCLEOTIDE SEQUENCE</scope>
    <source>
        <strain evidence="1">DSWY01</strain>
    </source>
</reference>
<dbReference type="RefSeq" id="WP_157045659.1">
    <property type="nucleotide sequence ID" value="NZ_CP099397.1"/>
</dbReference>
<sequence>MAVKRRLLLCGASRGLGLGLVRDLIALQLGQPSCAFLDYQGQPLPW</sequence>
<name>A0ABY5AE38_9GAMM</name>
<proteinExistence type="predicted"/>
<dbReference type="EMBL" id="CP099397">
    <property type="protein sequence ID" value="USR41188.1"/>
    <property type="molecule type" value="Genomic_DNA"/>
</dbReference>
<keyword evidence="2" id="KW-1185">Reference proteome</keyword>
<gene>
    <name evidence="1" type="ORF">L1F06_007070</name>
</gene>
<evidence type="ECO:0000313" key="2">
    <source>
        <dbReference type="Proteomes" id="UP001054897"/>
    </source>
</evidence>